<dbReference type="Proteomes" id="UP000077667">
    <property type="component" value="Chromosome"/>
</dbReference>
<gene>
    <name evidence="1" type="ORF">A8C56_07895</name>
</gene>
<dbReference type="EMBL" id="CP015772">
    <property type="protein sequence ID" value="ANH80913.1"/>
    <property type="molecule type" value="Genomic_DNA"/>
</dbReference>
<keyword evidence="2" id="KW-1185">Reference proteome</keyword>
<dbReference type="KEGG" id="nia:A8C56_07895"/>
<proteinExistence type="predicted"/>
<dbReference type="STRING" id="1176587.A8C56_07895"/>
<accession>A0A1A9I093</accession>
<sequence length="82" mass="9526">MMNPYKKCLDKYFETITDFKHSLNRLNQVLLNDVAKYTEVDATYFLGTALIIGDWTGPTDNGWKTNFHTGVRKTTLKENYTN</sequence>
<organism evidence="1 2">
    <name type="scientific">Niabella ginsenosidivorans</name>
    <dbReference type="NCBI Taxonomy" id="1176587"/>
    <lineage>
        <taxon>Bacteria</taxon>
        <taxon>Pseudomonadati</taxon>
        <taxon>Bacteroidota</taxon>
        <taxon>Chitinophagia</taxon>
        <taxon>Chitinophagales</taxon>
        <taxon>Chitinophagaceae</taxon>
        <taxon>Niabella</taxon>
    </lineage>
</organism>
<reference evidence="1 2" key="1">
    <citation type="submission" date="2016-05" db="EMBL/GenBank/DDBJ databases">
        <title>Niabella ginsenosidivorans BS26 whole genome sequencing.</title>
        <authorList>
            <person name="Im W.T."/>
            <person name="Siddiqi M.Z."/>
        </authorList>
    </citation>
    <scope>NUCLEOTIDE SEQUENCE [LARGE SCALE GENOMIC DNA]</scope>
    <source>
        <strain evidence="1 2">BS26</strain>
    </source>
</reference>
<evidence type="ECO:0000313" key="2">
    <source>
        <dbReference type="Proteomes" id="UP000077667"/>
    </source>
</evidence>
<name>A0A1A9I093_9BACT</name>
<dbReference type="AlphaFoldDB" id="A0A1A9I093"/>
<evidence type="ECO:0000313" key="1">
    <source>
        <dbReference type="EMBL" id="ANH80913.1"/>
    </source>
</evidence>
<dbReference type="RefSeq" id="WP_067754224.1">
    <property type="nucleotide sequence ID" value="NZ_CP015772.1"/>
</dbReference>
<dbReference type="OrthoDB" id="1422566at2"/>
<protein>
    <submittedName>
        <fullName evidence="1">Uncharacterized protein</fullName>
    </submittedName>
</protein>